<dbReference type="InterPro" id="IPR052979">
    <property type="entry name" value="Adenylate-forming_domain"/>
</dbReference>
<name>X0HS10_FUSOX</name>
<accession>X0HS10</accession>
<proteinExistence type="predicted"/>
<gene>
    <name evidence="1" type="ORF">FOPG_19762</name>
</gene>
<dbReference type="EMBL" id="JH659322">
    <property type="protein sequence ID" value="EXL63969.1"/>
    <property type="molecule type" value="Genomic_DNA"/>
</dbReference>
<reference evidence="1" key="1">
    <citation type="submission" date="2011-11" db="EMBL/GenBank/DDBJ databases">
        <title>The Genome Sequence of Fusarium oxysporum PHW808.</title>
        <authorList>
            <consortium name="The Broad Institute Genome Sequencing Platform"/>
            <person name="Ma L.-J."/>
            <person name="Gale L.R."/>
            <person name="Schwartz D.C."/>
            <person name="Zhou S."/>
            <person name="Corby-Kistler H."/>
            <person name="Young S.K."/>
            <person name="Zeng Q."/>
            <person name="Gargeya S."/>
            <person name="Fitzgerald M."/>
            <person name="Haas B."/>
            <person name="Abouelleil A."/>
            <person name="Alvarado L."/>
            <person name="Arachchi H.M."/>
            <person name="Berlin A."/>
            <person name="Brown A."/>
            <person name="Chapman S.B."/>
            <person name="Chen Z."/>
            <person name="Dunbar C."/>
            <person name="Freedman E."/>
            <person name="Gearin G."/>
            <person name="Goldberg J."/>
            <person name="Griggs A."/>
            <person name="Gujja S."/>
            <person name="Heiman D."/>
            <person name="Howarth C."/>
            <person name="Larson L."/>
            <person name="Lui A."/>
            <person name="MacDonald P.J.P."/>
            <person name="Montmayeur A."/>
            <person name="Murphy C."/>
            <person name="Neiman D."/>
            <person name="Pearson M."/>
            <person name="Priest M."/>
            <person name="Roberts A."/>
            <person name="Saif S."/>
            <person name="Shea T."/>
            <person name="Shenoy N."/>
            <person name="Sisk P."/>
            <person name="Stolte C."/>
            <person name="Sykes S."/>
            <person name="Wortman J."/>
            <person name="Nusbaum C."/>
            <person name="Birren B."/>
        </authorList>
    </citation>
    <scope>NUCLEOTIDE SEQUENCE [LARGE SCALE GENOMIC DNA]</scope>
    <source>
        <strain evidence="1">54008</strain>
    </source>
</reference>
<reference evidence="1" key="2">
    <citation type="submission" date="2012-05" db="EMBL/GenBank/DDBJ databases">
        <title>The Genome Annotation of Fusarium oxysporum PHW808.</title>
        <authorList>
            <consortium name="The Broad Institute Genomics Platform"/>
            <person name="Ma L.-J."/>
            <person name="Corby-Kistler H."/>
            <person name="Broz K."/>
            <person name="Gale L.R."/>
            <person name="Jonkers W."/>
            <person name="O'Donnell K."/>
            <person name="Ploetz R."/>
            <person name="Steinberg C."/>
            <person name="Schwartz D.C."/>
            <person name="VanEtten H."/>
            <person name="Zhou S."/>
            <person name="Young S.K."/>
            <person name="Zeng Q."/>
            <person name="Gargeya S."/>
            <person name="Fitzgerald M."/>
            <person name="Abouelleil A."/>
            <person name="Alvarado L."/>
            <person name="Chapman S.B."/>
            <person name="Gainer-Dewar J."/>
            <person name="Goldberg J."/>
            <person name="Griggs A."/>
            <person name="Gujja S."/>
            <person name="Hansen M."/>
            <person name="Howarth C."/>
            <person name="Imamovic A."/>
            <person name="Ireland A."/>
            <person name="Larimer J."/>
            <person name="McCowan C."/>
            <person name="Murphy C."/>
            <person name="Pearson M."/>
            <person name="Poon T.W."/>
            <person name="Priest M."/>
            <person name="Roberts A."/>
            <person name="Saif S."/>
            <person name="Shea T."/>
            <person name="Sykes S."/>
            <person name="Wortman J."/>
            <person name="Nusbaum C."/>
            <person name="Birren B."/>
        </authorList>
    </citation>
    <scope>NUCLEOTIDE SEQUENCE</scope>
    <source>
        <strain evidence="1">54008</strain>
    </source>
</reference>
<dbReference type="HOGENOM" id="CLU_150167_0_0_1"/>
<evidence type="ECO:0008006" key="2">
    <source>
        <dbReference type="Google" id="ProtNLM"/>
    </source>
</evidence>
<dbReference type="Proteomes" id="UP000030676">
    <property type="component" value="Unassembled WGS sequence"/>
</dbReference>
<sequence>MYWPPGTGSGIGPCLPVLMERSAPACVLWSKKNPISTYGQGVMDMILAADPNVVIWATDERVRPDFVKLAYQIYKESGAECAAIIPNGLTTNKFVYQMESRGVPAFGPIWDS</sequence>
<dbReference type="OrthoDB" id="3142841at2759"/>
<dbReference type="PANTHER" id="PTHR33927">
    <property type="entry name" value="TRANSMEMBRANE PROTEIN"/>
    <property type="match status" value="1"/>
</dbReference>
<dbReference type="AlphaFoldDB" id="X0HS10"/>
<evidence type="ECO:0000313" key="1">
    <source>
        <dbReference type="EMBL" id="EXL63969.1"/>
    </source>
</evidence>
<protein>
    <recommendedName>
        <fullName evidence="2">Leucine-binding protein domain-containing protein</fullName>
    </recommendedName>
</protein>
<dbReference type="PANTHER" id="PTHR33927:SF5">
    <property type="entry name" value="ENZYME, PUTATIVE (AFU_ORTHOLOGUE AFUA_8G01222)-RELATED"/>
    <property type="match status" value="1"/>
</dbReference>
<organism evidence="1">
    <name type="scientific">Fusarium oxysporum f. sp. conglutinans race 2 54008</name>
    <dbReference type="NCBI Taxonomy" id="1089457"/>
    <lineage>
        <taxon>Eukaryota</taxon>
        <taxon>Fungi</taxon>
        <taxon>Dikarya</taxon>
        <taxon>Ascomycota</taxon>
        <taxon>Pezizomycotina</taxon>
        <taxon>Sordariomycetes</taxon>
        <taxon>Hypocreomycetidae</taxon>
        <taxon>Hypocreales</taxon>
        <taxon>Nectriaceae</taxon>
        <taxon>Fusarium</taxon>
        <taxon>Fusarium oxysporum species complex</taxon>
    </lineage>
</organism>